<name>A0A6A6W290_9PEZI</name>
<reference evidence="8" key="1">
    <citation type="journal article" date="2020" name="Stud. Mycol.">
        <title>101 Dothideomycetes genomes: a test case for predicting lifestyles and emergence of pathogens.</title>
        <authorList>
            <person name="Haridas S."/>
            <person name="Albert R."/>
            <person name="Binder M."/>
            <person name="Bloem J."/>
            <person name="Labutti K."/>
            <person name="Salamov A."/>
            <person name="Andreopoulos B."/>
            <person name="Baker S."/>
            <person name="Barry K."/>
            <person name="Bills G."/>
            <person name="Bluhm B."/>
            <person name="Cannon C."/>
            <person name="Castanera R."/>
            <person name="Culley D."/>
            <person name="Daum C."/>
            <person name="Ezra D."/>
            <person name="Gonzalez J."/>
            <person name="Henrissat B."/>
            <person name="Kuo A."/>
            <person name="Liang C."/>
            <person name="Lipzen A."/>
            <person name="Lutzoni F."/>
            <person name="Magnuson J."/>
            <person name="Mondo S."/>
            <person name="Nolan M."/>
            <person name="Ohm R."/>
            <person name="Pangilinan J."/>
            <person name="Park H.-J."/>
            <person name="Ramirez L."/>
            <person name="Alfaro M."/>
            <person name="Sun H."/>
            <person name="Tritt A."/>
            <person name="Yoshinaga Y."/>
            <person name="Zwiers L.-H."/>
            <person name="Turgeon B."/>
            <person name="Goodwin S."/>
            <person name="Spatafora J."/>
            <person name="Crous P."/>
            <person name="Grigoriev I."/>
        </authorList>
    </citation>
    <scope>NUCLEOTIDE SEQUENCE</scope>
    <source>
        <strain evidence="8">CBS 121739</strain>
    </source>
</reference>
<proteinExistence type="inferred from homology"/>
<keyword evidence="3 6" id="KW-0256">Endoplasmic reticulum</keyword>
<dbReference type="EMBL" id="ML996574">
    <property type="protein sequence ID" value="KAF2757038.1"/>
    <property type="molecule type" value="Genomic_DNA"/>
</dbReference>
<feature type="transmembrane region" description="Helical" evidence="6">
    <location>
        <begin position="34"/>
        <end position="55"/>
    </location>
</feature>
<comment type="subcellular location">
    <subcellularLocation>
        <location evidence="6">Membrane</location>
        <topology evidence="6">Single-pass membrane protein</topology>
    </subcellularLocation>
    <subcellularLocation>
        <location evidence="6">Endoplasmic reticulum membrane</location>
        <topology evidence="6">Single-pass membrane protein</topology>
    </subcellularLocation>
</comment>
<evidence type="ECO:0000256" key="7">
    <source>
        <dbReference type="SAM" id="MobiDB-lite"/>
    </source>
</evidence>
<dbReference type="Proteomes" id="UP000799437">
    <property type="component" value="Unassembled WGS sequence"/>
</dbReference>
<keyword evidence="5 6" id="KW-0472">Membrane</keyword>
<dbReference type="RefSeq" id="XP_033599489.1">
    <property type="nucleotide sequence ID" value="XM_033748265.1"/>
</dbReference>
<evidence type="ECO:0000256" key="5">
    <source>
        <dbReference type="ARBA" id="ARBA00023136"/>
    </source>
</evidence>
<dbReference type="OrthoDB" id="16679at2759"/>
<evidence type="ECO:0000256" key="4">
    <source>
        <dbReference type="ARBA" id="ARBA00022989"/>
    </source>
</evidence>
<accession>A0A6A6W290</accession>
<comment type="function">
    <text evidence="6">Interacts with target proteins during translocation into the lumen of the endoplasmic reticulum. Protects unfolded target proteins against degradation and facilitate correct glycosylation.</text>
</comment>
<protein>
    <recommendedName>
        <fullName evidence="6">Stress-associated endoplasmic reticulum protein</fullName>
    </recommendedName>
</protein>
<keyword evidence="4 6" id="KW-1133">Transmembrane helix</keyword>
<organism evidence="8 9">
    <name type="scientific">Pseudovirgaria hyperparasitica</name>
    <dbReference type="NCBI Taxonomy" id="470096"/>
    <lineage>
        <taxon>Eukaryota</taxon>
        <taxon>Fungi</taxon>
        <taxon>Dikarya</taxon>
        <taxon>Ascomycota</taxon>
        <taxon>Pezizomycotina</taxon>
        <taxon>Dothideomycetes</taxon>
        <taxon>Dothideomycetes incertae sedis</taxon>
        <taxon>Acrospermales</taxon>
        <taxon>Acrospermaceae</taxon>
        <taxon>Pseudovirgaria</taxon>
    </lineage>
</organism>
<evidence type="ECO:0000256" key="6">
    <source>
        <dbReference type="RuleBase" id="RU364120"/>
    </source>
</evidence>
<gene>
    <name evidence="8" type="ORF">EJ05DRAFT_511785</name>
</gene>
<keyword evidence="9" id="KW-1185">Reference proteome</keyword>
<dbReference type="GO" id="GO:0005789">
    <property type="term" value="C:endoplasmic reticulum membrane"/>
    <property type="evidence" value="ECO:0007669"/>
    <property type="project" value="UniProtKB-SubCell"/>
</dbReference>
<dbReference type="GeneID" id="54489319"/>
<evidence type="ECO:0000313" key="9">
    <source>
        <dbReference type="Proteomes" id="UP000799437"/>
    </source>
</evidence>
<evidence type="ECO:0000256" key="3">
    <source>
        <dbReference type="ARBA" id="ARBA00022824"/>
    </source>
</evidence>
<sequence length="56" mass="6312">MANAKYAKREEAKHGKPQAALQKKEVHKSPISKGWIILLAFVVCGGLIVELLRFFF</sequence>
<keyword evidence="2 6" id="KW-0812">Transmembrane</keyword>
<evidence type="ECO:0000256" key="1">
    <source>
        <dbReference type="ARBA" id="ARBA00005500"/>
    </source>
</evidence>
<dbReference type="Pfam" id="PF06624">
    <property type="entry name" value="RAMP4"/>
    <property type="match status" value="1"/>
</dbReference>
<evidence type="ECO:0000256" key="2">
    <source>
        <dbReference type="ARBA" id="ARBA00022692"/>
    </source>
</evidence>
<evidence type="ECO:0000313" key="8">
    <source>
        <dbReference type="EMBL" id="KAF2757038.1"/>
    </source>
</evidence>
<dbReference type="AlphaFoldDB" id="A0A6A6W290"/>
<feature type="region of interest" description="Disordered" evidence="7">
    <location>
        <begin position="1"/>
        <end position="24"/>
    </location>
</feature>
<comment type="similarity">
    <text evidence="1 6">Belongs to the RAMP4 family.</text>
</comment>
<dbReference type="InterPro" id="IPR010580">
    <property type="entry name" value="ER_stress-assoc"/>
</dbReference>